<dbReference type="GO" id="GO:0016538">
    <property type="term" value="F:cyclin-dependent protein serine/threonine kinase regulator activity"/>
    <property type="evidence" value="ECO:0007669"/>
    <property type="project" value="InterPro"/>
</dbReference>
<dbReference type="RefSeq" id="XP_017992456.1">
    <property type="nucleotide sequence ID" value="XM_018135327.1"/>
</dbReference>
<evidence type="ECO:0000313" key="3">
    <source>
        <dbReference type="Proteomes" id="UP000037751"/>
    </source>
</evidence>
<evidence type="ECO:0000313" key="2">
    <source>
        <dbReference type="EMBL" id="KOS14824.1"/>
    </source>
</evidence>
<dbReference type="GO" id="GO:0006357">
    <property type="term" value="P:regulation of transcription by RNA polymerase II"/>
    <property type="evidence" value="ECO:0007669"/>
    <property type="project" value="InterPro"/>
</dbReference>
<dbReference type="EMBL" id="LGAV01000003">
    <property type="protein sequence ID" value="KOS14824.1"/>
    <property type="molecule type" value="Genomic_DNA"/>
</dbReference>
<dbReference type="STRING" id="77020.A0A0M8MUX4"/>
<dbReference type="PIRSF" id="PIRSF036580">
    <property type="entry name" value="Cyclin_L"/>
    <property type="match status" value="1"/>
</dbReference>
<dbReference type="InterPro" id="IPR036915">
    <property type="entry name" value="Cyclin-like_sf"/>
</dbReference>
<dbReference type="PANTHER" id="PTHR10026">
    <property type="entry name" value="CYCLIN"/>
    <property type="match status" value="1"/>
</dbReference>
<evidence type="ECO:0000256" key="1">
    <source>
        <dbReference type="SAM" id="MobiDB-lite"/>
    </source>
</evidence>
<dbReference type="OrthoDB" id="10264655at2759"/>
<feature type="region of interest" description="Disordered" evidence="1">
    <location>
        <begin position="1"/>
        <end position="21"/>
    </location>
</feature>
<protein>
    <submittedName>
        <fullName evidence="2">Cyclin-like protein</fullName>
    </submittedName>
</protein>
<proteinExistence type="predicted"/>
<dbReference type="Proteomes" id="UP000037751">
    <property type="component" value="Unassembled WGS sequence"/>
</dbReference>
<comment type="caution">
    <text evidence="2">The sequence shown here is derived from an EMBL/GenBank/DDBJ whole genome shotgun (WGS) entry which is preliminary data.</text>
</comment>
<name>A0A0M8MUX4_9BASI</name>
<dbReference type="AlphaFoldDB" id="A0A0M8MUX4"/>
<gene>
    <name evidence="2" type="ORF">Malapachy_0814</name>
</gene>
<sequence length="324" mass="36919">MPALNPLASDEQIQQTPSRRDGIPEDIEEELCVYACQQIQQAGILLDLPQVVMGTAQVLFRRFWFVSSLTQFNVHDIEMGALLLASKLEEKPVRLRDMLLVFDYLLQRAIHFARHNPARRMKALHEHAAPSLHDDIPLFQYKPSNYYSQSFYDAKDALVVAEMQILKRLGFHMDVELPYARVINYLQVMGVAKVRLESLHDSSFHFVAAQVAWNYLTDALQTRVYCLFPPHTIACAAIYLLTVHPNPLHKPMALPLEPRPWWELFDATRDELRAIASHILRLYDAHDAEPSGPAAGFAARVREMQGGLVKLGNRAGLRTWLEGT</sequence>
<dbReference type="SUPFAM" id="SSF47954">
    <property type="entry name" value="Cyclin-like"/>
    <property type="match status" value="2"/>
</dbReference>
<dbReference type="InterPro" id="IPR043198">
    <property type="entry name" value="Cyclin/Ssn8"/>
</dbReference>
<organism evidence="2 3">
    <name type="scientific">Malassezia pachydermatis</name>
    <dbReference type="NCBI Taxonomy" id="77020"/>
    <lineage>
        <taxon>Eukaryota</taxon>
        <taxon>Fungi</taxon>
        <taxon>Dikarya</taxon>
        <taxon>Basidiomycota</taxon>
        <taxon>Ustilaginomycotina</taxon>
        <taxon>Malasseziomycetes</taxon>
        <taxon>Malasseziales</taxon>
        <taxon>Malasseziaceae</taxon>
        <taxon>Malassezia</taxon>
    </lineage>
</organism>
<keyword evidence="3" id="KW-1185">Reference proteome</keyword>
<dbReference type="VEuPathDB" id="FungiDB:Malapachy_0814"/>
<reference evidence="2 3" key="1">
    <citation type="submission" date="2015-07" db="EMBL/GenBank/DDBJ databases">
        <title>Draft Genome Sequence of Malassezia furfur CBS1878 and Malassezia pachydermatis CBS1879.</title>
        <authorList>
            <person name="Triana S."/>
            <person name="Ohm R."/>
            <person name="Gonzalez A."/>
            <person name="DeCock H."/>
            <person name="Restrepo S."/>
            <person name="Celis A."/>
        </authorList>
    </citation>
    <scope>NUCLEOTIDE SEQUENCE [LARGE SCALE GENOMIC DNA]</scope>
    <source>
        <strain evidence="2 3">CBS 1879</strain>
    </source>
</reference>
<dbReference type="Gene3D" id="1.10.472.10">
    <property type="entry name" value="Cyclin-like"/>
    <property type="match status" value="2"/>
</dbReference>
<dbReference type="GeneID" id="28727202"/>
<accession>A0A0M8MUX4</accession>